<dbReference type="Gene3D" id="3.40.710.10">
    <property type="entry name" value="DD-peptidase/beta-lactamase superfamily"/>
    <property type="match status" value="1"/>
</dbReference>
<evidence type="ECO:0000313" key="3">
    <source>
        <dbReference type="Proteomes" id="UP000799437"/>
    </source>
</evidence>
<dbReference type="OrthoDB" id="428260at2759"/>
<sequence length="408" mass="45164">MSSYPKASTAVQQALDACTSDPKKGVSGLVFASINKKGEIIQTNASGKRGVNTNKAMDVDTIFCIFSCTKLLTTIVCLQLVEQGKLSLDDHKSLYKLCPELEKVQVLQDDLTLRPKQHDITLRMLLTHTAGFGYEFFNEKLRDYARPAGYDVFHGDAWEILQMPLVNEPGTKWEYGINIDWAGLAAERAGGKKLNELMQDGICKPLGLTNTTMFPSTEMKAQLAAMHQKYPDGKLVERDHLLRRSLFSTTPEEQDRIFNSGGAGCFSKPTEYIPALLNDGTSPSTGYPILSSKTVDEMFKNQIPQFPNFGHDGLPGAKPDMTNPIPDMYPQDGNPPQGWGLSFFMTIEPGVTGRGRNTGWWAGISNLFYWVDREKGVAGMIASQIMPFGDMSVLGTWFGCEKAIYDNI</sequence>
<dbReference type="Pfam" id="PF00144">
    <property type="entry name" value="Beta-lactamase"/>
    <property type="match status" value="1"/>
</dbReference>
<dbReference type="EMBL" id="ML996579">
    <property type="protein sequence ID" value="KAF2754872.1"/>
    <property type="molecule type" value="Genomic_DNA"/>
</dbReference>
<dbReference type="SUPFAM" id="SSF56601">
    <property type="entry name" value="beta-lactamase/transpeptidase-like"/>
    <property type="match status" value="1"/>
</dbReference>
<evidence type="ECO:0000313" key="2">
    <source>
        <dbReference type="EMBL" id="KAF2754872.1"/>
    </source>
</evidence>
<gene>
    <name evidence="2" type="ORF">EJ05DRAFT_136715</name>
</gene>
<evidence type="ECO:0000259" key="1">
    <source>
        <dbReference type="Pfam" id="PF00144"/>
    </source>
</evidence>
<keyword evidence="3" id="KW-1185">Reference proteome</keyword>
<dbReference type="AlphaFoldDB" id="A0A6A6VWA7"/>
<reference evidence="2" key="1">
    <citation type="journal article" date="2020" name="Stud. Mycol.">
        <title>101 Dothideomycetes genomes: a test case for predicting lifestyles and emergence of pathogens.</title>
        <authorList>
            <person name="Haridas S."/>
            <person name="Albert R."/>
            <person name="Binder M."/>
            <person name="Bloem J."/>
            <person name="Labutti K."/>
            <person name="Salamov A."/>
            <person name="Andreopoulos B."/>
            <person name="Baker S."/>
            <person name="Barry K."/>
            <person name="Bills G."/>
            <person name="Bluhm B."/>
            <person name="Cannon C."/>
            <person name="Castanera R."/>
            <person name="Culley D."/>
            <person name="Daum C."/>
            <person name="Ezra D."/>
            <person name="Gonzalez J."/>
            <person name="Henrissat B."/>
            <person name="Kuo A."/>
            <person name="Liang C."/>
            <person name="Lipzen A."/>
            <person name="Lutzoni F."/>
            <person name="Magnuson J."/>
            <person name="Mondo S."/>
            <person name="Nolan M."/>
            <person name="Ohm R."/>
            <person name="Pangilinan J."/>
            <person name="Park H.-J."/>
            <person name="Ramirez L."/>
            <person name="Alfaro M."/>
            <person name="Sun H."/>
            <person name="Tritt A."/>
            <person name="Yoshinaga Y."/>
            <person name="Zwiers L.-H."/>
            <person name="Turgeon B."/>
            <person name="Goodwin S."/>
            <person name="Spatafora J."/>
            <person name="Crous P."/>
            <person name="Grigoriev I."/>
        </authorList>
    </citation>
    <scope>NUCLEOTIDE SEQUENCE</scope>
    <source>
        <strain evidence="2">CBS 121739</strain>
    </source>
</reference>
<proteinExistence type="predicted"/>
<dbReference type="Proteomes" id="UP000799437">
    <property type="component" value="Unassembled WGS sequence"/>
</dbReference>
<dbReference type="PANTHER" id="PTHR43283:SF3">
    <property type="entry name" value="BETA-LACTAMASE FAMILY PROTEIN (AFU_ORTHOLOGUE AFUA_5G07500)"/>
    <property type="match status" value="1"/>
</dbReference>
<dbReference type="InterPro" id="IPR012338">
    <property type="entry name" value="Beta-lactam/transpept-like"/>
</dbReference>
<protein>
    <submittedName>
        <fullName evidence="2">Beta-lactamase/transpeptidase-like protein</fullName>
    </submittedName>
</protein>
<name>A0A6A6VWA7_9PEZI</name>
<dbReference type="InterPro" id="IPR050789">
    <property type="entry name" value="Diverse_Enzym_Activities"/>
</dbReference>
<dbReference type="PANTHER" id="PTHR43283">
    <property type="entry name" value="BETA-LACTAMASE-RELATED"/>
    <property type="match status" value="1"/>
</dbReference>
<accession>A0A6A6VWA7</accession>
<dbReference type="InterPro" id="IPR001466">
    <property type="entry name" value="Beta-lactam-related"/>
</dbReference>
<organism evidence="2 3">
    <name type="scientific">Pseudovirgaria hyperparasitica</name>
    <dbReference type="NCBI Taxonomy" id="470096"/>
    <lineage>
        <taxon>Eukaryota</taxon>
        <taxon>Fungi</taxon>
        <taxon>Dikarya</taxon>
        <taxon>Ascomycota</taxon>
        <taxon>Pezizomycotina</taxon>
        <taxon>Dothideomycetes</taxon>
        <taxon>Dothideomycetes incertae sedis</taxon>
        <taxon>Acrospermales</taxon>
        <taxon>Acrospermaceae</taxon>
        <taxon>Pseudovirgaria</taxon>
    </lineage>
</organism>
<dbReference type="GeneID" id="54480247"/>
<feature type="domain" description="Beta-lactamase-related" evidence="1">
    <location>
        <begin position="25"/>
        <end position="388"/>
    </location>
</feature>
<dbReference type="RefSeq" id="XP_033597323.1">
    <property type="nucleotide sequence ID" value="XM_033739193.1"/>
</dbReference>